<name>A0ABP9UT75_9BACT</name>
<feature type="domain" description="Methylamine utilisation protein MauE" evidence="6">
    <location>
        <begin position="8"/>
        <end position="136"/>
    </location>
</feature>
<evidence type="ECO:0000256" key="3">
    <source>
        <dbReference type="ARBA" id="ARBA00022989"/>
    </source>
</evidence>
<dbReference type="RefSeq" id="WP_353567156.1">
    <property type="nucleotide sequence ID" value="NZ_BAABRI010000011.1"/>
</dbReference>
<evidence type="ECO:0000256" key="5">
    <source>
        <dbReference type="SAM" id="Phobius"/>
    </source>
</evidence>
<feature type="transmembrane region" description="Helical" evidence="5">
    <location>
        <begin position="122"/>
        <end position="141"/>
    </location>
</feature>
<feature type="transmembrane region" description="Helical" evidence="5">
    <location>
        <begin position="12"/>
        <end position="32"/>
    </location>
</feature>
<gene>
    <name evidence="7" type="ORF">Hsar01_02260</name>
</gene>
<keyword evidence="8" id="KW-1185">Reference proteome</keyword>
<evidence type="ECO:0000313" key="7">
    <source>
        <dbReference type="EMBL" id="GAA5483033.1"/>
    </source>
</evidence>
<protein>
    <recommendedName>
        <fullName evidence="6">Methylamine utilisation protein MauE domain-containing protein</fullName>
    </recommendedName>
</protein>
<keyword evidence="2 5" id="KW-0812">Transmembrane</keyword>
<feature type="transmembrane region" description="Helical" evidence="5">
    <location>
        <begin position="83"/>
        <end position="102"/>
    </location>
</feature>
<dbReference type="Proteomes" id="UP001476282">
    <property type="component" value="Unassembled WGS sequence"/>
</dbReference>
<keyword evidence="3 5" id="KW-1133">Transmembrane helix</keyword>
<comment type="subcellular location">
    <subcellularLocation>
        <location evidence="1">Membrane</location>
        <topology evidence="1">Multi-pass membrane protein</topology>
    </subcellularLocation>
</comment>
<dbReference type="InterPro" id="IPR009908">
    <property type="entry name" value="Methylamine_util_MauE"/>
</dbReference>
<keyword evidence="4 5" id="KW-0472">Membrane</keyword>
<dbReference type="Pfam" id="PF07291">
    <property type="entry name" value="MauE"/>
    <property type="match status" value="1"/>
</dbReference>
<evidence type="ECO:0000256" key="4">
    <source>
        <dbReference type="ARBA" id="ARBA00023136"/>
    </source>
</evidence>
<accession>A0ABP9UT75</accession>
<evidence type="ECO:0000256" key="1">
    <source>
        <dbReference type="ARBA" id="ARBA00004141"/>
    </source>
</evidence>
<organism evidence="7 8">
    <name type="scientific">Haloferula sargassicola</name>
    <dbReference type="NCBI Taxonomy" id="490096"/>
    <lineage>
        <taxon>Bacteria</taxon>
        <taxon>Pseudomonadati</taxon>
        <taxon>Verrucomicrobiota</taxon>
        <taxon>Verrucomicrobiia</taxon>
        <taxon>Verrucomicrobiales</taxon>
        <taxon>Verrucomicrobiaceae</taxon>
        <taxon>Haloferula</taxon>
    </lineage>
</organism>
<feature type="transmembrane region" description="Helical" evidence="5">
    <location>
        <begin position="52"/>
        <end position="76"/>
    </location>
</feature>
<sequence length="156" mass="17170">MQPKSRIDYTVLTLRVLFGLWFAYIGGTKLFGTGPVAFSRQVAEFEILHDPYNLVVAYGVAWTELLCGLCLLSGFWARGAVRWLVGLTLLFLFVNGQAMARGLDPDCGCFGKALTMPLGPKMGLLVGQLGVLVFLIVSERLSRRRVFRGSRLSLPG</sequence>
<evidence type="ECO:0000256" key="2">
    <source>
        <dbReference type="ARBA" id="ARBA00022692"/>
    </source>
</evidence>
<dbReference type="EMBL" id="BAABRI010000011">
    <property type="protein sequence ID" value="GAA5483033.1"/>
    <property type="molecule type" value="Genomic_DNA"/>
</dbReference>
<evidence type="ECO:0000313" key="8">
    <source>
        <dbReference type="Proteomes" id="UP001476282"/>
    </source>
</evidence>
<proteinExistence type="predicted"/>
<reference evidence="7 8" key="1">
    <citation type="submission" date="2024-02" db="EMBL/GenBank/DDBJ databases">
        <title>Haloferula sargassicola NBRC 104335.</title>
        <authorList>
            <person name="Ichikawa N."/>
            <person name="Katano-Makiyama Y."/>
            <person name="Hidaka K."/>
        </authorList>
    </citation>
    <scope>NUCLEOTIDE SEQUENCE [LARGE SCALE GENOMIC DNA]</scope>
    <source>
        <strain evidence="7 8">NBRC 104335</strain>
    </source>
</reference>
<comment type="caution">
    <text evidence="7">The sequence shown here is derived from an EMBL/GenBank/DDBJ whole genome shotgun (WGS) entry which is preliminary data.</text>
</comment>
<evidence type="ECO:0000259" key="6">
    <source>
        <dbReference type="Pfam" id="PF07291"/>
    </source>
</evidence>